<dbReference type="GO" id="GO:0016791">
    <property type="term" value="F:phosphatase activity"/>
    <property type="evidence" value="ECO:0007669"/>
    <property type="project" value="TreeGrafter"/>
</dbReference>
<reference evidence="2" key="1">
    <citation type="submission" date="2017-02" db="EMBL/GenBank/DDBJ databases">
        <authorList>
            <person name="Tafer H."/>
            <person name="Lopandic K."/>
        </authorList>
    </citation>
    <scope>NUCLEOTIDE SEQUENCE [LARGE SCALE GENOMIC DNA]</scope>
    <source>
        <strain evidence="2">CBS 366.77</strain>
    </source>
</reference>
<organism evidence="1 2">
    <name type="scientific">Aspergillus sclerotialis</name>
    <dbReference type="NCBI Taxonomy" id="2070753"/>
    <lineage>
        <taxon>Eukaryota</taxon>
        <taxon>Fungi</taxon>
        <taxon>Dikarya</taxon>
        <taxon>Ascomycota</taxon>
        <taxon>Pezizomycotina</taxon>
        <taxon>Eurotiomycetes</taxon>
        <taxon>Eurotiomycetidae</taxon>
        <taxon>Eurotiales</taxon>
        <taxon>Aspergillaceae</taxon>
        <taxon>Aspergillus</taxon>
        <taxon>Aspergillus subgen. Polypaecilum</taxon>
    </lineage>
</organism>
<dbReference type="InterPro" id="IPR029033">
    <property type="entry name" value="His_PPase_superfam"/>
</dbReference>
<dbReference type="PANTHER" id="PTHR48100:SF54">
    <property type="entry name" value="PHOSPHATASE SPAC5H10.03-RELATED"/>
    <property type="match status" value="1"/>
</dbReference>
<dbReference type="EMBL" id="MVGC01000224">
    <property type="protein sequence ID" value="RJE21504.1"/>
    <property type="molecule type" value="Genomic_DNA"/>
</dbReference>
<dbReference type="InterPro" id="IPR013078">
    <property type="entry name" value="His_Pase_superF_clade-1"/>
</dbReference>
<dbReference type="InterPro" id="IPR050275">
    <property type="entry name" value="PGM_Phosphatase"/>
</dbReference>
<dbReference type="CDD" id="cd07067">
    <property type="entry name" value="HP_PGM_like"/>
    <property type="match status" value="1"/>
</dbReference>
<evidence type="ECO:0000313" key="2">
    <source>
        <dbReference type="Proteomes" id="UP000266188"/>
    </source>
</evidence>
<dbReference type="SMART" id="SM00855">
    <property type="entry name" value="PGAM"/>
    <property type="match status" value="1"/>
</dbReference>
<comment type="caution">
    <text evidence="1">The sequence shown here is derived from an EMBL/GenBank/DDBJ whole genome shotgun (WGS) entry which is preliminary data.</text>
</comment>
<evidence type="ECO:0000313" key="1">
    <source>
        <dbReference type="EMBL" id="RJE21504.1"/>
    </source>
</evidence>
<dbReference type="Gene3D" id="3.40.50.1240">
    <property type="entry name" value="Phosphoglycerate mutase-like"/>
    <property type="match status" value="1"/>
</dbReference>
<dbReference type="PANTHER" id="PTHR48100">
    <property type="entry name" value="BROAD-SPECIFICITY PHOSPHATASE YOR283W-RELATED"/>
    <property type="match status" value="1"/>
</dbReference>
<dbReference type="GO" id="GO:0005737">
    <property type="term" value="C:cytoplasm"/>
    <property type="evidence" value="ECO:0007669"/>
    <property type="project" value="TreeGrafter"/>
</dbReference>
<gene>
    <name evidence="1" type="ORF">PHISCL_06166</name>
</gene>
<dbReference type="OrthoDB" id="496981at2759"/>
<dbReference type="Proteomes" id="UP000266188">
    <property type="component" value="Unassembled WGS sequence"/>
</dbReference>
<dbReference type="AlphaFoldDB" id="A0A3A2ZQ69"/>
<accession>A0A3A2ZQ69</accession>
<dbReference type="Pfam" id="PF00300">
    <property type="entry name" value="His_Phos_1"/>
    <property type="match status" value="1"/>
</dbReference>
<dbReference type="SUPFAM" id="SSF53254">
    <property type="entry name" value="Phosphoglycerate mutase-like"/>
    <property type="match status" value="1"/>
</dbReference>
<proteinExistence type="predicted"/>
<sequence>MPPKIHLVRHAEGEHNLSQTAWTIIDPALTPYGLVQCHQLRENFPHHSQVGLVVSSPLSRAISTAVEGFRPVFENEKVPGRSVELVLLPDLQEIGDFPCDVGSEGDDLRRKVEKLGVCVNFGFVERGWTSKTGRYKPALKAIEQRAKDIRLWLYRQTANEIVVVSHGAFLHFLTDDWEEGYSEKGTGWSNAEYRSYELQPKSNKNKVDGQGTEVEDFEFVETAESRRQRGRTGPVSTQEKQKELYAAALRAWEEQGYLVNAARVNGA</sequence>
<name>A0A3A2ZQ69_9EURO</name>
<protein>
    <submittedName>
        <fullName evidence="1">Phosphoglycerate mutase</fullName>
    </submittedName>
</protein>
<keyword evidence="2" id="KW-1185">Reference proteome</keyword>